<protein>
    <submittedName>
        <fullName evidence="2">Post-segregation antitoxin CcdA</fullName>
    </submittedName>
</protein>
<organism evidence="2 3">
    <name type="scientific">Massilia cavernae</name>
    <dbReference type="NCBI Taxonomy" id="2320864"/>
    <lineage>
        <taxon>Bacteria</taxon>
        <taxon>Pseudomonadati</taxon>
        <taxon>Pseudomonadota</taxon>
        <taxon>Betaproteobacteria</taxon>
        <taxon>Burkholderiales</taxon>
        <taxon>Oxalobacteraceae</taxon>
        <taxon>Telluria group</taxon>
        <taxon>Massilia</taxon>
    </lineage>
</organism>
<dbReference type="InterPro" id="IPR009956">
    <property type="entry name" value="Post-segregation_anti-tox_CcdA"/>
</dbReference>
<dbReference type="AlphaFoldDB" id="A0A418XTT8"/>
<evidence type="ECO:0000313" key="2">
    <source>
        <dbReference type="EMBL" id="RJG16111.1"/>
    </source>
</evidence>
<sequence length="86" mass="9773">MKPARVTTHSARVPSKKATNISLAMDVYLDAKNLGINISQVCEQRLREEIQTRKEQQWNEDHAGFIAAYNSLVEAEGVALQEWRAF</sequence>
<gene>
    <name evidence="2" type="ORF">D3872_11495</name>
</gene>
<keyword evidence="1" id="KW-1277">Toxin-antitoxin system</keyword>
<keyword evidence="3" id="KW-1185">Reference proteome</keyword>
<name>A0A418XTT8_9BURK</name>
<dbReference type="OrthoDB" id="8687660at2"/>
<proteinExistence type="predicted"/>
<dbReference type="Proteomes" id="UP000284006">
    <property type="component" value="Unassembled WGS sequence"/>
</dbReference>
<reference evidence="2 3" key="1">
    <citation type="submission" date="2018-09" db="EMBL/GenBank/DDBJ databases">
        <authorList>
            <person name="Zhu H."/>
        </authorList>
    </citation>
    <scope>NUCLEOTIDE SEQUENCE [LARGE SCALE GENOMIC DNA]</scope>
    <source>
        <strain evidence="2 3">K1S02-61</strain>
    </source>
</reference>
<dbReference type="Pfam" id="PF07362">
    <property type="entry name" value="CcdA"/>
    <property type="match status" value="1"/>
</dbReference>
<dbReference type="EMBL" id="QYUP01000110">
    <property type="protein sequence ID" value="RJG16111.1"/>
    <property type="molecule type" value="Genomic_DNA"/>
</dbReference>
<dbReference type="RefSeq" id="WP_119810898.1">
    <property type="nucleotide sequence ID" value="NZ_QYUP01000110.1"/>
</dbReference>
<comment type="caution">
    <text evidence="2">The sequence shown here is derived from an EMBL/GenBank/DDBJ whole genome shotgun (WGS) entry which is preliminary data.</text>
</comment>
<accession>A0A418XTT8</accession>
<evidence type="ECO:0000256" key="1">
    <source>
        <dbReference type="ARBA" id="ARBA00022649"/>
    </source>
</evidence>
<evidence type="ECO:0000313" key="3">
    <source>
        <dbReference type="Proteomes" id="UP000284006"/>
    </source>
</evidence>